<dbReference type="EMBL" id="JAVHNQ010000010">
    <property type="protein sequence ID" value="KAK6338121.1"/>
    <property type="molecule type" value="Genomic_DNA"/>
</dbReference>
<accession>A0AAV9UD38</accession>
<dbReference type="SUPFAM" id="SSF49785">
    <property type="entry name" value="Galactose-binding domain-like"/>
    <property type="match status" value="1"/>
</dbReference>
<dbReference type="GO" id="GO:0005737">
    <property type="term" value="C:cytoplasm"/>
    <property type="evidence" value="ECO:0007669"/>
    <property type="project" value="UniProtKB-ARBA"/>
</dbReference>
<dbReference type="InterPro" id="IPR053137">
    <property type="entry name" value="NLR-like"/>
</dbReference>
<dbReference type="InterPro" id="IPR011990">
    <property type="entry name" value="TPR-like_helical_dom_sf"/>
</dbReference>
<name>A0AAV9UD38_9PEZI</name>
<gene>
    <name evidence="3" type="ORF">TWF696_001592</name>
</gene>
<dbReference type="PANTHER" id="PTHR46082">
    <property type="entry name" value="ATP/GTP-BINDING PROTEIN-RELATED"/>
    <property type="match status" value="1"/>
</dbReference>
<evidence type="ECO:0000259" key="2">
    <source>
        <dbReference type="PROSITE" id="PS51532"/>
    </source>
</evidence>
<feature type="compositionally biased region" description="Acidic residues" evidence="1">
    <location>
        <begin position="557"/>
        <end position="567"/>
    </location>
</feature>
<comment type="caution">
    <text evidence="3">The sequence shown here is derived from an EMBL/GenBank/DDBJ whole genome shotgun (WGS) entry which is preliminary data.</text>
</comment>
<dbReference type="Gene3D" id="2.60.120.470">
    <property type="entry name" value="PITH domain"/>
    <property type="match status" value="1"/>
</dbReference>
<reference evidence="3 4" key="1">
    <citation type="submission" date="2019-10" db="EMBL/GenBank/DDBJ databases">
        <authorList>
            <person name="Palmer J.M."/>
        </authorList>
    </citation>
    <scope>NUCLEOTIDE SEQUENCE [LARGE SCALE GENOMIC DNA]</scope>
    <source>
        <strain evidence="3 4">TWF696</strain>
    </source>
</reference>
<dbReference type="SMART" id="SM00028">
    <property type="entry name" value="TPR"/>
    <property type="match status" value="6"/>
</dbReference>
<dbReference type="InterPro" id="IPR010400">
    <property type="entry name" value="PITH_dom"/>
</dbReference>
<organism evidence="3 4">
    <name type="scientific">Orbilia brochopaga</name>
    <dbReference type="NCBI Taxonomy" id="3140254"/>
    <lineage>
        <taxon>Eukaryota</taxon>
        <taxon>Fungi</taxon>
        <taxon>Dikarya</taxon>
        <taxon>Ascomycota</taxon>
        <taxon>Pezizomycotina</taxon>
        <taxon>Orbiliomycetes</taxon>
        <taxon>Orbiliales</taxon>
        <taxon>Orbiliaceae</taxon>
        <taxon>Orbilia</taxon>
    </lineage>
</organism>
<evidence type="ECO:0000256" key="1">
    <source>
        <dbReference type="SAM" id="MobiDB-lite"/>
    </source>
</evidence>
<protein>
    <recommendedName>
        <fullName evidence="2">PITH domain-containing protein</fullName>
    </recommendedName>
</protein>
<dbReference type="Pfam" id="PF13424">
    <property type="entry name" value="TPR_12"/>
    <property type="match status" value="3"/>
</dbReference>
<sequence>MTTASAPSAVLADLHAGPSTQTFTTSPSDHTLYALQCDKCATVLYSDLKAEHHAANNTHHVSFYKLSEAEARRSQIRRKHPERTLPGIGAVNNAPVHRYPESVPAPYKVSDVLSEQERLDEAEEALQKQLLSMASGGNNITVAAMQVLHDVATMRHRQKDHKKAEEQFTHVLRLREAALGSEHVDTLKTLSALALVLNDTDRFEEALDKHEMVLDVLEREHGKDDPFTIETIVNLARTAQQCEEYFRAETLLRRALSRSTKALGEDHATTLHILESIGRLLDDVGDYADAETFYRTALKRREHAFGDRHLSTIECVYRLARNLYIQSRTGESESLFRRVREFKLRLTDNHWARELNTTTFLGVKFDNEDKFRASEALHLWVLDLKRRKTLVNEYMEDDIYLASLLDLGSALQGQRRYGEAEPILERCMELSEKRYGYDDPKTLVAAQNLSGGYAEIGRWGLAEPLAIRVVEGREKHMGKTHMDTIDGLYNLANMYKEQVKVKQAKETAREALKRIGKQLRTDKLEFGQVAKLRKYEMSLRQLDPEYISIVRRADAGEAAEDEDEDDGPSYSDQKPWLGAALPQGYVDLSDMIQKSHLEALNTRTEFGTVNEIFQPSPPASLPNPVKRLFTQPAAEASKGSGPDFVVSDVDEQLMVFIRFISPVKVFSLQFTSFRYINEDDDEVSRRPKTIKLYVNAPQILDFDTSVNPTQEVEIGEKDWDEATGTATVNVRFVKFQSVGTLTVFVVDGEDEEVDGKDTGEFTRLDRIRIVGKPGPQQGSLANIRDDAMIL</sequence>
<dbReference type="Pfam" id="PF06201">
    <property type="entry name" value="PITH"/>
    <property type="match status" value="1"/>
</dbReference>
<dbReference type="PANTHER" id="PTHR46082:SF6">
    <property type="entry name" value="AAA+ ATPASE DOMAIN-CONTAINING PROTEIN-RELATED"/>
    <property type="match status" value="1"/>
</dbReference>
<evidence type="ECO:0000313" key="4">
    <source>
        <dbReference type="Proteomes" id="UP001375240"/>
    </source>
</evidence>
<evidence type="ECO:0000313" key="3">
    <source>
        <dbReference type="EMBL" id="KAK6338121.1"/>
    </source>
</evidence>
<dbReference type="InterPro" id="IPR037047">
    <property type="entry name" value="PITH_dom_sf"/>
</dbReference>
<feature type="domain" description="PITH" evidence="2">
    <location>
        <begin position="577"/>
        <end position="789"/>
    </location>
</feature>
<dbReference type="AlphaFoldDB" id="A0AAV9UD38"/>
<keyword evidence="4" id="KW-1185">Reference proteome</keyword>
<dbReference type="SUPFAM" id="SSF48452">
    <property type="entry name" value="TPR-like"/>
    <property type="match status" value="1"/>
</dbReference>
<dbReference type="Gene3D" id="1.25.40.10">
    <property type="entry name" value="Tetratricopeptide repeat domain"/>
    <property type="match status" value="2"/>
</dbReference>
<proteinExistence type="predicted"/>
<dbReference type="Proteomes" id="UP001375240">
    <property type="component" value="Unassembled WGS sequence"/>
</dbReference>
<dbReference type="InterPro" id="IPR019734">
    <property type="entry name" value="TPR_rpt"/>
</dbReference>
<dbReference type="InterPro" id="IPR008979">
    <property type="entry name" value="Galactose-bd-like_sf"/>
</dbReference>
<dbReference type="PROSITE" id="PS51532">
    <property type="entry name" value="PITH"/>
    <property type="match status" value="1"/>
</dbReference>
<feature type="region of interest" description="Disordered" evidence="1">
    <location>
        <begin position="554"/>
        <end position="575"/>
    </location>
</feature>